<keyword evidence="3" id="KW-1185">Reference proteome</keyword>
<keyword evidence="1" id="KW-1133">Transmembrane helix</keyword>
<accession>A0ABS5Z9P4</accession>
<keyword evidence="1" id="KW-0812">Transmembrane</keyword>
<dbReference type="EMBL" id="JAGSOY010000011">
    <property type="protein sequence ID" value="MBU2710771.1"/>
    <property type="molecule type" value="Genomic_DNA"/>
</dbReference>
<reference evidence="2 3" key="1">
    <citation type="submission" date="2021-04" db="EMBL/GenBank/DDBJ databases">
        <authorList>
            <person name="Pira H."/>
            <person name="Risdian C."/>
            <person name="Wink J."/>
        </authorList>
    </citation>
    <scope>NUCLEOTIDE SEQUENCE [LARGE SCALE GENOMIC DNA]</scope>
    <source>
        <strain evidence="2 3">WH53</strain>
    </source>
</reference>
<evidence type="ECO:0000313" key="3">
    <source>
        <dbReference type="Proteomes" id="UP000690515"/>
    </source>
</evidence>
<organism evidence="2 3">
    <name type="scientific">Zooshikella harenae</name>
    <dbReference type="NCBI Taxonomy" id="2827238"/>
    <lineage>
        <taxon>Bacteria</taxon>
        <taxon>Pseudomonadati</taxon>
        <taxon>Pseudomonadota</taxon>
        <taxon>Gammaproteobacteria</taxon>
        <taxon>Oceanospirillales</taxon>
        <taxon>Zooshikellaceae</taxon>
        <taxon>Zooshikella</taxon>
    </lineage>
</organism>
<evidence type="ECO:0000313" key="2">
    <source>
        <dbReference type="EMBL" id="MBU2710771.1"/>
    </source>
</evidence>
<keyword evidence="1" id="KW-0472">Membrane</keyword>
<evidence type="ECO:0008006" key="4">
    <source>
        <dbReference type="Google" id="ProtNLM"/>
    </source>
</evidence>
<evidence type="ECO:0000256" key="1">
    <source>
        <dbReference type="SAM" id="Phobius"/>
    </source>
</evidence>
<gene>
    <name evidence="2" type="ORF">KCG35_06850</name>
</gene>
<sequence length="72" mass="8015">MPSLSDPEAIAMELIGVFLAWMKILISGGILLGDKGYLGVDFKVELLQLKAVQLETPVKEKMVDQLLEKWRG</sequence>
<dbReference type="Proteomes" id="UP000690515">
    <property type="component" value="Unassembled WGS sequence"/>
</dbReference>
<dbReference type="RefSeq" id="WP_215818938.1">
    <property type="nucleotide sequence ID" value="NZ_JAGSOY010000011.1"/>
</dbReference>
<proteinExistence type="predicted"/>
<comment type="caution">
    <text evidence="2">The sequence shown here is derived from an EMBL/GenBank/DDBJ whole genome shotgun (WGS) entry which is preliminary data.</text>
</comment>
<feature type="transmembrane region" description="Helical" evidence="1">
    <location>
        <begin position="12"/>
        <end position="33"/>
    </location>
</feature>
<protein>
    <recommendedName>
        <fullName evidence="4">Transposase DDE domain-containing protein</fullName>
    </recommendedName>
</protein>
<name>A0ABS5Z9P4_9GAMM</name>